<name>A3VKC2_9RHOB</name>
<evidence type="ECO:0000313" key="3">
    <source>
        <dbReference type="Proteomes" id="UP000002931"/>
    </source>
</evidence>
<protein>
    <submittedName>
        <fullName evidence="2">Uncharacterized protein</fullName>
    </submittedName>
</protein>
<dbReference type="HOGENOM" id="CLU_1617038_0_0_5"/>
<dbReference type="Proteomes" id="UP000002931">
    <property type="component" value="Unassembled WGS sequence"/>
</dbReference>
<proteinExistence type="predicted"/>
<dbReference type="STRING" id="314271.RB2654_04436"/>
<evidence type="ECO:0000313" key="2">
    <source>
        <dbReference type="EMBL" id="EAQ11246.1"/>
    </source>
</evidence>
<organism evidence="2 3">
    <name type="scientific">Maritimibacter alkaliphilus HTCC2654</name>
    <dbReference type="NCBI Taxonomy" id="314271"/>
    <lineage>
        <taxon>Bacteria</taxon>
        <taxon>Pseudomonadati</taxon>
        <taxon>Pseudomonadota</taxon>
        <taxon>Alphaproteobacteria</taxon>
        <taxon>Rhodobacterales</taxon>
        <taxon>Roseobacteraceae</taxon>
        <taxon>Maritimibacter</taxon>
    </lineage>
</organism>
<dbReference type="RefSeq" id="WP_008329022.1">
    <property type="nucleotide sequence ID" value="NZ_CH902578.1"/>
</dbReference>
<evidence type="ECO:0000256" key="1">
    <source>
        <dbReference type="SAM" id="SignalP"/>
    </source>
</evidence>
<accession>A3VKC2</accession>
<keyword evidence="3" id="KW-1185">Reference proteome</keyword>
<feature type="signal peptide" evidence="1">
    <location>
        <begin position="1"/>
        <end position="18"/>
    </location>
</feature>
<dbReference type="AlphaFoldDB" id="A3VKC2"/>
<comment type="caution">
    <text evidence="2">The sequence shown here is derived from an EMBL/GenBank/DDBJ whole genome shotgun (WGS) entry which is preliminary data.</text>
</comment>
<gene>
    <name evidence="2" type="ORF">RB2654_04436</name>
</gene>
<dbReference type="EMBL" id="AAMT01000017">
    <property type="protein sequence ID" value="EAQ11246.1"/>
    <property type="molecule type" value="Genomic_DNA"/>
</dbReference>
<feature type="chain" id="PRO_5002661857" evidence="1">
    <location>
        <begin position="19"/>
        <end position="164"/>
    </location>
</feature>
<keyword evidence="1" id="KW-0732">Signal</keyword>
<reference evidence="2 3" key="1">
    <citation type="journal article" date="2010" name="J. Bacteriol.">
        <title>Genome sequences of Pelagibaca bermudensis HTCC2601T and Maritimibacter alkaliphilus HTCC2654T, the type strains of two marine Roseobacter genera.</title>
        <authorList>
            <person name="Thrash J.C."/>
            <person name="Cho J.C."/>
            <person name="Ferriera S."/>
            <person name="Johnson J."/>
            <person name="Vergin K.L."/>
            <person name="Giovannoni S.J."/>
        </authorList>
    </citation>
    <scope>NUCLEOTIDE SEQUENCE [LARGE SCALE GENOMIC DNA]</scope>
    <source>
        <strain evidence="2 3">HTCC2654</strain>
    </source>
</reference>
<sequence length="164" mass="17233">MIRGLVIASLFAAAPALAQTCDTVGDGVLFCPDDTPFAGIAGDYDPGMGVTFYQADTVMLLTGPLPPFAYDVWVATPGDLSGAAETFPAQESVGIMDRPSVLGGDIPAETLTYMVQPDMISLVTVIDLSGIPHLAQTVEGGTQMTDKHMEYHRAALLALVEDDL</sequence>